<feature type="compositionally biased region" description="Basic residues" evidence="6">
    <location>
        <begin position="51"/>
        <end position="61"/>
    </location>
</feature>
<comment type="caution">
    <text evidence="9">The sequence shown here is derived from an EMBL/GenBank/DDBJ whole genome shotgun (WGS) entry which is preliminary data.</text>
</comment>
<keyword evidence="2" id="KW-1003">Cell membrane</keyword>
<keyword evidence="4 7" id="KW-1133">Transmembrane helix</keyword>
<dbReference type="Gene3D" id="1.20.1250.20">
    <property type="entry name" value="MFS general substrate transporter like domains"/>
    <property type="match status" value="1"/>
</dbReference>
<dbReference type="Pfam" id="PF07690">
    <property type="entry name" value="MFS_1"/>
    <property type="match status" value="1"/>
</dbReference>
<evidence type="ECO:0000313" key="9">
    <source>
        <dbReference type="EMBL" id="MBD7949862.1"/>
    </source>
</evidence>
<evidence type="ECO:0000256" key="1">
    <source>
        <dbReference type="ARBA" id="ARBA00004651"/>
    </source>
</evidence>
<evidence type="ECO:0000256" key="7">
    <source>
        <dbReference type="SAM" id="Phobius"/>
    </source>
</evidence>
<comment type="subcellular location">
    <subcellularLocation>
        <location evidence="1">Cell membrane</location>
        <topology evidence="1">Multi-pass membrane protein</topology>
    </subcellularLocation>
</comment>
<feature type="transmembrane region" description="Helical" evidence="7">
    <location>
        <begin position="193"/>
        <end position="215"/>
    </location>
</feature>
<feature type="transmembrane region" description="Helical" evidence="7">
    <location>
        <begin position="395"/>
        <end position="416"/>
    </location>
</feature>
<evidence type="ECO:0000256" key="2">
    <source>
        <dbReference type="ARBA" id="ARBA00022475"/>
    </source>
</evidence>
<sequence>MLPTASANGSNRFDPQQPAREHPRRGPALTVDSTSAPGPTDTLDAPAPGGVRRRRAGGARRGPRTAGLALLALAAGGFTIGTTEFATMGLLPDIAADLGATIPVTGHAITAYAVGVVVGAPLLTVLAARVSRKRLLIALMLAYTLGNVLSAAAPSIEWLIAGRFLAGLPHGAFFGVGAAVGAAVAGPGRRGHAVAMMMTGLTIANVVGVPLSTFAGQQLGWRAAFVLIGVLGGITLAALWRWVPAGAGDTGSSVSQEVAALRNGPLWISFVGGAIGFGGMFAVYSYVAPTMTEVTGLALGVVPVVLAIFGLGMTLGTIVGGRLADKDVLRTVWIGFGSTAAALVAFALTGQSPVPAVASLFLLGVTSQILGLALQTRLMDLSPGAPSLGAALCHSALNVGNANGAFLGGLVIAAGWGYLDLAWTGLVLTLAGLAIIALFGRQRVVHVREDAHAEPSQADSA</sequence>
<feature type="domain" description="Major facilitator superfamily (MFS) profile" evidence="8">
    <location>
        <begin position="69"/>
        <end position="443"/>
    </location>
</feature>
<proteinExistence type="predicted"/>
<keyword evidence="5 7" id="KW-0472">Membrane</keyword>
<gene>
    <name evidence="9" type="ORF">H9652_05515</name>
</gene>
<dbReference type="PANTHER" id="PTHR43124:SF3">
    <property type="entry name" value="CHLORAMPHENICOL EFFLUX PUMP RV0191"/>
    <property type="match status" value="1"/>
</dbReference>
<evidence type="ECO:0000256" key="3">
    <source>
        <dbReference type="ARBA" id="ARBA00022692"/>
    </source>
</evidence>
<dbReference type="InterPro" id="IPR036259">
    <property type="entry name" value="MFS_trans_sf"/>
</dbReference>
<evidence type="ECO:0000256" key="4">
    <source>
        <dbReference type="ARBA" id="ARBA00022989"/>
    </source>
</evidence>
<protein>
    <submittedName>
        <fullName evidence="9">MFS transporter</fullName>
    </submittedName>
</protein>
<keyword evidence="3 7" id="KW-0812">Transmembrane</keyword>
<dbReference type="PANTHER" id="PTHR43124">
    <property type="entry name" value="PURINE EFFLUX PUMP PBUE"/>
    <property type="match status" value="1"/>
</dbReference>
<feature type="transmembrane region" description="Helical" evidence="7">
    <location>
        <begin position="109"/>
        <end position="128"/>
    </location>
</feature>
<organism evidence="9 10">
    <name type="scientific">Oerskovia rustica</name>
    <dbReference type="NCBI Taxonomy" id="2762237"/>
    <lineage>
        <taxon>Bacteria</taxon>
        <taxon>Bacillati</taxon>
        <taxon>Actinomycetota</taxon>
        <taxon>Actinomycetes</taxon>
        <taxon>Micrococcales</taxon>
        <taxon>Cellulomonadaceae</taxon>
        <taxon>Oerskovia</taxon>
    </lineage>
</organism>
<feature type="transmembrane region" description="Helical" evidence="7">
    <location>
        <begin position="331"/>
        <end position="348"/>
    </location>
</feature>
<feature type="transmembrane region" description="Helical" evidence="7">
    <location>
        <begin position="68"/>
        <end position="89"/>
    </location>
</feature>
<dbReference type="InterPro" id="IPR020846">
    <property type="entry name" value="MFS_dom"/>
</dbReference>
<feature type="region of interest" description="Disordered" evidence="6">
    <location>
        <begin position="1"/>
        <end position="61"/>
    </location>
</feature>
<evidence type="ECO:0000256" key="6">
    <source>
        <dbReference type="SAM" id="MobiDB-lite"/>
    </source>
</evidence>
<dbReference type="SUPFAM" id="SSF103473">
    <property type="entry name" value="MFS general substrate transporter"/>
    <property type="match status" value="1"/>
</dbReference>
<feature type="transmembrane region" description="Helical" evidence="7">
    <location>
        <begin position="221"/>
        <end position="243"/>
    </location>
</feature>
<name>A0ABR8RQ00_9CELL</name>
<dbReference type="InterPro" id="IPR011701">
    <property type="entry name" value="MFS"/>
</dbReference>
<dbReference type="EMBL" id="JACSQQ010000007">
    <property type="protein sequence ID" value="MBD7949862.1"/>
    <property type="molecule type" value="Genomic_DNA"/>
</dbReference>
<dbReference type="PROSITE" id="PS50850">
    <property type="entry name" value="MFS"/>
    <property type="match status" value="1"/>
</dbReference>
<accession>A0ABR8RQ00</accession>
<feature type="transmembrane region" description="Helical" evidence="7">
    <location>
        <begin position="354"/>
        <end position="374"/>
    </location>
</feature>
<feature type="transmembrane region" description="Helical" evidence="7">
    <location>
        <begin position="168"/>
        <end position="186"/>
    </location>
</feature>
<dbReference type="InterPro" id="IPR050189">
    <property type="entry name" value="MFS_Efflux_Transporters"/>
</dbReference>
<reference evidence="9 10" key="1">
    <citation type="submission" date="2020-08" db="EMBL/GenBank/DDBJ databases">
        <title>A Genomic Blueprint of the Chicken Gut Microbiome.</title>
        <authorList>
            <person name="Gilroy R."/>
            <person name="Ravi A."/>
            <person name="Getino M."/>
            <person name="Pursley I."/>
            <person name="Horton D.L."/>
            <person name="Alikhan N.-F."/>
            <person name="Baker D."/>
            <person name="Gharbi K."/>
            <person name="Hall N."/>
            <person name="Watson M."/>
            <person name="Adriaenssens E.M."/>
            <person name="Foster-Nyarko E."/>
            <person name="Jarju S."/>
            <person name="Secka A."/>
            <person name="Antonio M."/>
            <person name="Oren A."/>
            <person name="Chaudhuri R."/>
            <person name="La Ragione R.M."/>
            <person name="Hildebrand F."/>
            <person name="Pallen M.J."/>
        </authorList>
    </citation>
    <scope>NUCLEOTIDE SEQUENCE [LARGE SCALE GENOMIC DNA]</scope>
    <source>
        <strain evidence="9 10">Sa4CUA1</strain>
    </source>
</reference>
<feature type="transmembrane region" description="Helical" evidence="7">
    <location>
        <begin position="296"/>
        <end position="319"/>
    </location>
</feature>
<evidence type="ECO:0000259" key="8">
    <source>
        <dbReference type="PROSITE" id="PS50850"/>
    </source>
</evidence>
<keyword evidence="10" id="KW-1185">Reference proteome</keyword>
<feature type="transmembrane region" description="Helical" evidence="7">
    <location>
        <begin position="135"/>
        <end position="156"/>
    </location>
</feature>
<feature type="compositionally biased region" description="Polar residues" evidence="6">
    <location>
        <begin position="1"/>
        <end position="14"/>
    </location>
</feature>
<dbReference type="CDD" id="cd17324">
    <property type="entry name" value="MFS_NepI_like"/>
    <property type="match status" value="1"/>
</dbReference>
<feature type="transmembrane region" description="Helical" evidence="7">
    <location>
        <begin position="422"/>
        <end position="440"/>
    </location>
</feature>
<dbReference type="Proteomes" id="UP000641803">
    <property type="component" value="Unassembled WGS sequence"/>
</dbReference>
<evidence type="ECO:0000256" key="5">
    <source>
        <dbReference type="ARBA" id="ARBA00023136"/>
    </source>
</evidence>
<evidence type="ECO:0000313" key="10">
    <source>
        <dbReference type="Proteomes" id="UP000641803"/>
    </source>
</evidence>
<feature type="transmembrane region" description="Helical" evidence="7">
    <location>
        <begin position="264"/>
        <end position="284"/>
    </location>
</feature>